<evidence type="ECO:0000313" key="1">
    <source>
        <dbReference type="EMBL" id="CAA0808184.1"/>
    </source>
</evidence>
<dbReference type="OrthoDB" id="1191534at2759"/>
<proteinExistence type="predicted"/>
<sequence>MNGDGNISREKLNDSLENLGIYVSEEKLQRMVGKIDANGMPRGCDARDANDWGSIHAEQRVSRVFMVEKMGVALPLDDGDDGFVAAVEQEKMKIRMDLGINWLKSFSAKKATRWFMVKLENLS</sequence>
<dbReference type="InterPro" id="IPR011992">
    <property type="entry name" value="EF-hand-dom_pair"/>
</dbReference>
<dbReference type="Proteomes" id="UP001153555">
    <property type="component" value="Unassembled WGS sequence"/>
</dbReference>
<dbReference type="EMBL" id="CACSLK010002554">
    <property type="protein sequence ID" value="CAA0808184.1"/>
    <property type="molecule type" value="Genomic_DNA"/>
</dbReference>
<name>A0A9N7MJ94_STRHE</name>
<organism evidence="1 2">
    <name type="scientific">Striga hermonthica</name>
    <name type="common">Purple witchweed</name>
    <name type="synonym">Buchnera hermonthica</name>
    <dbReference type="NCBI Taxonomy" id="68872"/>
    <lineage>
        <taxon>Eukaryota</taxon>
        <taxon>Viridiplantae</taxon>
        <taxon>Streptophyta</taxon>
        <taxon>Embryophyta</taxon>
        <taxon>Tracheophyta</taxon>
        <taxon>Spermatophyta</taxon>
        <taxon>Magnoliopsida</taxon>
        <taxon>eudicotyledons</taxon>
        <taxon>Gunneridae</taxon>
        <taxon>Pentapetalae</taxon>
        <taxon>asterids</taxon>
        <taxon>lamiids</taxon>
        <taxon>Lamiales</taxon>
        <taxon>Orobanchaceae</taxon>
        <taxon>Buchnereae</taxon>
        <taxon>Striga</taxon>
    </lineage>
</organism>
<protein>
    <submittedName>
        <fullName evidence="1">Calmodulin-like protein 5</fullName>
    </submittedName>
</protein>
<dbReference type="SUPFAM" id="SSF47473">
    <property type="entry name" value="EF-hand"/>
    <property type="match status" value="1"/>
</dbReference>
<keyword evidence="2" id="KW-1185">Reference proteome</keyword>
<accession>A0A9N7MJ94</accession>
<dbReference type="Gene3D" id="1.10.238.10">
    <property type="entry name" value="EF-hand"/>
    <property type="match status" value="1"/>
</dbReference>
<evidence type="ECO:0000313" key="2">
    <source>
        <dbReference type="Proteomes" id="UP001153555"/>
    </source>
</evidence>
<comment type="caution">
    <text evidence="1">The sequence shown here is derived from an EMBL/GenBank/DDBJ whole genome shotgun (WGS) entry which is preliminary data.</text>
</comment>
<reference evidence="1" key="1">
    <citation type="submission" date="2019-12" db="EMBL/GenBank/DDBJ databases">
        <authorList>
            <person name="Scholes J."/>
        </authorList>
    </citation>
    <scope>NUCLEOTIDE SEQUENCE</scope>
</reference>
<dbReference type="AlphaFoldDB" id="A0A9N7MJ94"/>
<gene>
    <name evidence="1" type="ORF">SHERM_10546</name>
</gene>